<protein>
    <recommendedName>
        <fullName evidence="8">Rhodopsin domain-containing protein</fullName>
    </recommendedName>
</protein>
<evidence type="ECO:0000313" key="9">
    <source>
        <dbReference type="EMBL" id="RDW63607.1"/>
    </source>
</evidence>
<feature type="transmembrane region" description="Helical" evidence="7">
    <location>
        <begin position="20"/>
        <end position="44"/>
    </location>
</feature>
<reference evidence="9 10" key="1">
    <citation type="journal article" date="2018" name="IMA Fungus">
        <title>IMA Genome-F 9: Draft genome sequence of Annulohypoxylon stygium, Aspergillus mulundensis, Berkeleyomyces basicola (syn. Thielaviopsis basicola), Ceratocystis smalleyi, two Cercospora beticola strains, Coleophoma cylindrospora, Fusarium fracticaudum, Phialophora cf. hyalina, and Morchella septimelata.</title>
        <authorList>
            <person name="Wingfield B.D."/>
            <person name="Bills G.F."/>
            <person name="Dong Y."/>
            <person name="Huang W."/>
            <person name="Nel W.J."/>
            <person name="Swalarsk-Parry B.S."/>
            <person name="Vaghefi N."/>
            <person name="Wilken P.M."/>
            <person name="An Z."/>
            <person name="de Beer Z.W."/>
            <person name="De Vos L."/>
            <person name="Chen L."/>
            <person name="Duong T.A."/>
            <person name="Gao Y."/>
            <person name="Hammerbacher A."/>
            <person name="Kikkert J.R."/>
            <person name="Li Y."/>
            <person name="Li H."/>
            <person name="Li K."/>
            <person name="Li Q."/>
            <person name="Liu X."/>
            <person name="Ma X."/>
            <person name="Naidoo K."/>
            <person name="Pethybridge S.J."/>
            <person name="Sun J."/>
            <person name="Steenkamp E.T."/>
            <person name="van der Nest M.A."/>
            <person name="van Wyk S."/>
            <person name="Wingfield M.J."/>
            <person name="Xiong C."/>
            <person name="Yue Q."/>
            <person name="Zhang X."/>
        </authorList>
    </citation>
    <scope>NUCLEOTIDE SEQUENCE [LARGE SCALE GENOMIC DNA]</scope>
    <source>
        <strain evidence="9 10">BP6252</strain>
    </source>
</reference>
<gene>
    <name evidence="9" type="ORF">BP6252_11152</name>
</gene>
<evidence type="ECO:0000313" key="10">
    <source>
        <dbReference type="Proteomes" id="UP000256645"/>
    </source>
</evidence>
<feature type="transmembrane region" description="Helical" evidence="7">
    <location>
        <begin position="56"/>
        <end position="81"/>
    </location>
</feature>
<dbReference type="PANTHER" id="PTHR33048:SF149">
    <property type="entry name" value="UBID FAMILY DECARBOXYLASE"/>
    <property type="match status" value="1"/>
</dbReference>
<dbReference type="Pfam" id="PF20684">
    <property type="entry name" value="Fung_rhodopsin"/>
    <property type="match status" value="1"/>
</dbReference>
<feature type="transmembrane region" description="Helical" evidence="7">
    <location>
        <begin position="135"/>
        <end position="154"/>
    </location>
</feature>
<feature type="domain" description="Rhodopsin" evidence="8">
    <location>
        <begin position="1"/>
        <end position="149"/>
    </location>
</feature>
<dbReference type="Proteomes" id="UP000256645">
    <property type="component" value="Unassembled WGS sequence"/>
</dbReference>
<keyword evidence="10" id="KW-1185">Reference proteome</keyword>
<name>A0A3D8QP92_9HELO</name>
<organism evidence="9 10">
    <name type="scientific">Coleophoma cylindrospora</name>
    <dbReference type="NCBI Taxonomy" id="1849047"/>
    <lineage>
        <taxon>Eukaryota</taxon>
        <taxon>Fungi</taxon>
        <taxon>Dikarya</taxon>
        <taxon>Ascomycota</taxon>
        <taxon>Pezizomycotina</taxon>
        <taxon>Leotiomycetes</taxon>
        <taxon>Helotiales</taxon>
        <taxon>Dermateaceae</taxon>
        <taxon>Coleophoma</taxon>
    </lineage>
</organism>
<keyword evidence="4 7" id="KW-0472">Membrane</keyword>
<feature type="region of interest" description="Disordered" evidence="6">
    <location>
        <begin position="180"/>
        <end position="207"/>
    </location>
</feature>
<dbReference type="STRING" id="1849047.A0A3D8QP92"/>
<evidence type="ECO:0000256" key="4">
    <source>
        <dbReference type="ARBA" id="ARBA00023136"/>
    </source>
</evidence>
<evidence type="ECO:0000256" key="6">
    <source>
        <dbReference type="SAM" id="MobiDB-lite"/>
    </source>
</evidence>
<dbReference type="OrthoDB" id="3903189at2759"/>
<feature type="compositionally biased region" description="Polar residues" evidence="6">
    <location>
        <begin position="180"/>
        <end position="199"/>
    </location>
</feature>
<dbReference type="InterPro" id="IPR052337">
    <property type="entry name" value="SAT4-like"/>
</dbReference>
<proteinExistence type="inferred from homology"/>
<sequence length="254" mass="28151">MYTRIALGLHLKRIVSYLSIYIAVGWVATEIAFFTACTPFNAYWSMPPSNIQCSTLQYYAIVQGSFNISSDALMLSFPLLLIMRLPMPWKQKIVLGVVFSLGIFVILAAILTKVFNLTNIFDPTYMLWYIRESSVAIYVANLPMIWPLLCEWFPGLNGLAQTKRALPVVENGHSATHAMSNISKVPQRVPDSQESTLSPANDRDSFDNGIVMTISSIDESTEKSNNTQVDVAALAPGLNGGDSCSMRRQSIRLA</sequence>
<dbReference type="InterPro" id="IPR049326">
    <property type="entry name" value="Rhodopsin_dom_fungi"/>
</dbReference>
<keyword evidence="2 7" id="KW-0812">Transmembrane</keyword>
<evidence type="ECO:0000256" key="3">
    <source>
        <dbReference type="ARBA" id="ARBA00022989"/>
    </source>
</evidence>
<evidence type="ECO:0000256" key="1">
    <source>
        <dbReference type="ARBA" id="ARBA00004141"/>
    </source>
</evidence>
<dbReference type="AlphaFoldDB" id="A0A3D8QP92"/>
<dbReference type="PANTHER" id="PTHR33048">
    <property type="entry name" value="PTH11-LIKE INTEGRAL MEMBRANE PROTEIN (AFU_ORTHOLOGUE AFUA_5G11245)"/>
    <property type="match status" value="1"/>
</dbReference>
<comment type="subcellular location">
    <subcellularLocation>
        <location evidence="1">Membrane</location>
        <topology evidence="1">Multi-pass membrane protein</topology>
    </subcellularLocation>
</comment>
<comment type="caution">
    <text evidence="9">The sequence shown here is derived from an EMBL/GenBank/DDBJ whole genome shotgun (WGS) entry which is preliminary data.</text>
</comment>
<feature type="transmembrane region" description="Helical" evidence="7">
    <location>
        <begin position="93"/>
        <end position="115"/>
    </location>
</feature>
<evidence type="ECO:0000259" key="8">
    <source>
        <dbReference type="Pfam" id="PF20684"/>
    </source>
</evidence>
<evidence type="ECO:0000256" key="5">
    <source>
        <dbReference type="ARBA" id="ARBA00038359"/>
    </source>
</evidence>
<evidence type="ECO:0000256" key="2">
    <source>
        <dbReference type="ARBA" id="ARBA00022692"/>
    </source>
</evidence>
<dbReference type="GO" id="GO:0016020">
    <property type="term" value="C:membrane"/>
    <property type="evidence" value="ECO:0007669"/>
    <property type="project" value="UniProtKB-SubCell"/>
</dbReference>
<keyword evidence="3 7" id="KW-1133">Transmembrane helix</keyword>
<comment type="similarity">
    <text evidence="5">Belongs to the SAT4 family.</text>
</comment>
<accession>A0A3D8QP92</accession>
<evidence type="ECO:0000256" key="7">
    <source>
        <dbReference type="SAM" id="Phobius"/>
    </source>
</evidence>
<dbReference type="EMBL" id="PDLM01000013">
    <property type="protein sequence ID" value="RDW63607.1"/>
    <property type="molecule type" value="Genomic_DNA"/>
</dbReference>